<proteinExistence type="inferred from homology"/>
<dbReference type="AlphaFoldDB" id="A0A372LWL3"/>
<feature type="compositionally biased region" description="Basic residues" evidence="2">
    <location>
        <begin position="16"/>
        <end position="28"/>
    </location>
</feature>
<sequence length="374" mass="39711">MTPDESEPESSTSPRRSGKGRRRKPRSKRRKALVVSAWVAASVVVLGGTGLGYLYFKLNGNIDGVDINAALGKDRPENVDNGSMDILVLGSDSREGKNGHLGGGGDEGARSDTAMVVHVYEGHKKASVVSIPRDTLITRPECATDDGGTDPGGPRQMFNESYSAGGPACAVKTVEKMSGIRMDHYLEVDFSGFQKLIDKLGGVEITTKKPIKDRDSHLDLAAGQHRLNGEQALGLVRTRHAVGDGGDLGRIQLQQAFIKALINQVKDVGLFSSPKKLVGVADTATKALTTDSELDSVNSLMGFANGLKGIGPNDMNMVTLPVTYDTADPNRVVPMERQTQQVWKALHADKAIPKSATKDSAGDKGDAGDVVGSH</sequence>
<evidence type="ECO:0000256" key="3">
    <source>
        <dbReference type="SAM" id="Phobius"/>
    </source>
</evidence>
<keyword evidence="3" id="KW-0812">Transmembrane</keyword>
<accession>A0A372LWL3</accession>
<dbReference type="PANTHER" id="PTHR33392:SF6">
    <property type="entry name" value="POLYISOPRENYL-TEICHOIC ACID--PEPTIDOGLYCAN TEICHOIC ACID TRANSFERASE TAGU"/>
    <property type="match status" value="1"/>
</dbReference>
<dbReference type="EMBL" id="QUAK01000222">
    <property type="protein sequence ID" value="RFU83072.1"/>
    <property type="molecule type" value="Genomic_DNA"/>
</dbReference>
<dbReference type="InterPro" id="IPR004474">
    <property type="entry name" value="LytR_CpsA_psr"/>
</dbReference>
<evidence type="ECO:0000313" key="5">
    <source>
        <dbReference type="EMBL" id="RFU83072.1"/>
    </source>
</evidence>
<evidence type="ECO:0000259" key="4">
    <source>
        <dbReference type="Pfam" id="PF03816"/>
    </source>
</evidence>
<comment type="caution">
    <text evidence="5">The sequence shown here is derived from an EMBL/GenBank/DDBJ whole genome shotgun (WGS) entry which is preliminary data.</text>
</comment>
<dbReference type="InterPro" id="IPR050922">
    <property type="entry name" value="LytR/CpsA/Psr_CW_biosynth"/>
</dbReference>
<evidence type="ECO:0000313" key="6">
    <source>
        <dbReference type="Proteomes" id="UP000263094"/>
    </source>
</evidence>
<evidence type="ECO:0000256" key="1">
    <source>
        <dbReference type="ARBA" id="ARBA00006068"/>
    </source>
</evidence>
<feature type="region of interest" description="Disordered" evidence="2">
    <location>
        <begin position="1"/>
        <end position="28"/>
    </location>
</feature>
<keyword evidence="3" id="KW-0472">Membrane</keyword>
<feature type="transmembrane region" description="Helical" evidence="3">
    <location>
        <begin position="32"/>
        <end position="56"/>
    </location>
</feature>
<dbReference type="Gene3D" id="3.40.630.190">
    <property type="entry name" value="LCP protein"/>
    <property type="match status" value="1"/>
</dbReference>
<evidence type="ECO:0000256" key="2">
    <source>
        <dbReference type="SAM" id="MobiDB-lite"/>
    </source>
</evidence>
<keyword evidence="6" id="KW-1185">Reference proteome</keyword>
<feature type="region of interest" description="Disordered" evidence="2">
    <location>
        <begin position="353"/>
        <end position="374"/>
    </location>
</feature>
<reference evidence="5 6" key="1">
    <citation type="submission" date="2018-08" db="EMBL/GenBank/DDBJ databases">
        <title>Isolation, diversity and antifungal activity of Actinobacteria from wheat.</title>
        <authorList>
            <person name="Han C."/>
        </authorList>
    </citation>
    <scope>NUCLEOTIDE SEQUENCE [LARGE SCALE GENOMIC DNA]</scope>
    <source>
        <strain evidence="5 6">NEAU-YY421</strain>
    </source>
</reference>
<dbReference type="Pfam" id="PF03816">
    <property type="entry name" value="LytR_cpsA_psr"/>
    <property type="match status" value="1"/>
</dbReference>
<dbReference type="NCBIfam" id="TIGR00350">
    <property type="entry name" value="lytR_cpsA_psr"/>
    <property type="match status" value="1"/>
</dbReference>
<gene>
    <name evidence="5" type="ORF">DY218_29785</name>
</gene>
<feature type="compositionally biased region" description="Basic and acidic residues" evidence="2">
    <location>
        <begin position="353"/>
        <end position="367"/>
    </location>
</feature>
<comment type="similarity">
    <text evidence="1">Belongs to the LytR/CpsA/Psr (LCP) family.</text>
</comment>
<name>A0A372LWL3_9ACTN</name>
<organism evidence="5 6">
    <name type="scientific">Streptomyces triticagri</name>
    <dbReference type="NCBI Taxonomy" id="2293568"/>
    <lineage>
        <taxon>Bacteria</taxon>
        <taxon>Bacillati</taxon>
        <taxon>Actinomycetota</taxon>
        <taxon>Actinomycetes</taxon>
        <taxon>Kitasatosporales</taxon>
        <taxon>Streptomycetaceae</taxon>
        <taxon>Streptomyces</taxon>
    </lineage>
</organism>
<dbReference type="RefSeq" id="WP_128559249.1">
    <property type="nucleotide sequence ID" value="NZ_QUAK01000222.1"/>
</dbReference>
<dbReference type="PANTHER" id="PTHR33392">
    <property type="entry name" value="POLYISOPRENYL-TEICHOIC ACID--PEPTIDOGLYCAN TEICHOIC ACID TRANSFERASE TAGU"/>
    <property type="match status" value="1"/>
</dbReference>
<dbReference type="Proteomes" id="UP000263094">
    <property type="component" value="Unassembled WGS sequence"/>
</dbReference>
<protein>
    <submittedName>
        <fullName evidence="5">LytR family transcriptional regulator</fullName>
    </submittedName>
</protein>
<dbReference type="OrthoDB" id="9782542at2"/>
<keyword evidence="3" id="KW-1133">Transmembrane helix</keyword>
<feature type="domain" description="Cell envelope-related transcriptional attenuator" evidence="4">
    <location>
        <begin position="110"/>
        <end position="266"/>
    </location>
</feature>